<evidence type="ECO:0000259" key="2">
    <source>
        <dbReference type="Pfam" id="PF04909"/>
    </source>
</evidence>
<dbReference type="RefSeq" id="WP_252798516.1">
    <property type="nucleotide sequence ID" value="NZ_BAAABM010000051.1"/>
</dbReference>
<keyword evidence="4" id="KW-1185">Reference proteome</keyword>
<dbReference type="SUPFAM" id="SSF51556">
    <property type="entry name" value="Metallo-dependent hydrolases"/>
    <property type="match status" value="1"/>
</dbReference>
<proteinExistence type="inferred from homology"/>
<dbReference type="Gene3D" id="3.20.20.140">
    <property type="entry name" value="Metal-dependent hydrolases"/>
    <property type="match status" value="1"/>
</dbReference>
<name>A0ABP3GYJ5_9ACTN</name>
<dbReference type="PANTHER" id="PTHR43569:SF1">
    <property type="entry name" value="BLL3371 PROTEIN"/>
    <property type="match status" value="1"/>
</dbReference>
<dbReference type="Pfam" id="PF04909">
    <property type="entry name" value="Amidohydro_2"/>
    <property type="match status" value="1"/>
</dbReference>
<dbReference type="InterPro" id="IPR032466">
    <property type="entry name" value="Metal_Hydrolase"/>
</dbReference>
<comment type="similarity">
    <text evidence="1">Belongs to the metallo-dependent hydrolases superfamily.</text>
</comment>
<comment type="caution">
    <text evidence="3">The sequence shown here is derived from an EMBL/GenBank/DDBJ whole genome shotgun (WGS) entry which is preliminary data.</text>
</comment>
<gene>
    <name evidence="3" type="ORF">GCM10010151_54590</name>
</gene>
<sequence length="300" mass="32771">MNVTPDGARAGLGGRAILDSHVHFWDPRNLTYPWLEDVAPLNRPFTAGDFPQGRPEPVEVIFVEAGRAAREAAAEIEWVRRAARARPWIRGVVAHADLEDPGRAREVIRAYTGDPFVVGVRRNVQDEAAGFTATADFRAGVRLLGAAGLPFDACVRAHQLPELTELAAACPQTTIVLDHLGKPVPPGDTAWRQAFRRLAECANVVCKLSGLATEAGPGTERPHLLATLREALEIFGPERCLYGSDRPVMTLATDYESWLDLVRAALAGHPPAAVEAVLYDTAARIYRVRRRPATTRKDPQ</sequence>
<accession>A0ABP3GYJ5</accession>
<evidence type="ECO:0000256" key="1">
    <source>
        <dbReference type="ARBA" id="ARBA00038310"/>
    </source>
</evidence>
<dbReference type="PANTHER" id="PTHR43569">
    <property type="entry name" value="AMIDOHYDROLASE"/>
    <property type="match status" value="1"/>
</dbReference>
<feature type="domain" description="Amidohydrolase-related" evidence="2">
    <location>
        <begin position="19"/>
        <end position="287"/>
    </location>
</feature>
<dbReference type="EMBL" id="BAAABM010000051">
    <property type="protein sequence ID" value="GAA0357999.1"/>
    <property type="molecule type" value="Genomic_DNA"/>
</dbReference>
<evidence type="ECO:0000313" key="3">
    <source>
        <dbReference type="EMBL" id="GAA0357999.1"/>
    </source>
</evidence>
<protein>
    <submittedName>
        <fullName evidence="3">Amidohydrolase family protein</fullName>
    </submittedName>
</protein>
<dbReference type="Proteomes" id="UP001501822">
    <property type="component" value="Unassembled WGS sequence"/>
</dbReference>
<organism evidence="3 4">
    <name type="scientific">Actinoallomurus spadix</name>
    <dbReference type="NCBI Taxonomy" id="79912"/>
    <lineage>
        <taxon>Bacteria</taxon>
        <taxon>Bacillati</taxon>
        <taxon>Actinomycetota</taxon>
        <taxon>Actinomycetes</taxon>
        <taxon>Streptosporangiales</taxon>
        <taxon>Thermomonosporaceae</taxon>
        <taxon>Actinoallomurus</taxon>
    </lineage>
</organism>
<reference evidence="4" key="1">
    <citation type="journal article" date="2019" name="Int. J. Syst. Evol. Microbiol.">
        <title>The Global Catalogue of Microorganisms (GCM) 10K type strain sequencing project: providing services to taxonomists for standard genome sequencing and annotation.</title>
        <authorList>
            <consortium name="The Broad Institute Genomics Platform"/>
            <consortium name="The Broad Institute Genome Sequencing Center for Infectious Disease"/>
            <person name="Wu L."/>
            <person name="Ma J."/>
        </authorList>
    </citation>
    <scope>NUCLEOTIDE SEQUENCE [LARGE SCALE GENOMIC DNA]</scope>
    <source>
        <strain evidence="4">JCM 3146</strain>
    </source>
</reference>
<evidence type="ECO:0000313" key="4">
    <source>
        <dbReference type="Proteomes" id="UP001501822"/>
    </source>
</evidence>
<dbReference type="InterPro" id="IPR052350">
    <property type="entry name" value="Metallo-dep_Lactonases"/>
</dbReference>
<dbReference type="InterPro" id="IPR006680">
    <property type="entry name" value="Amidohydro-rel"/>
</dbReference>